<dbReference type="InterPro" id="IPR038765">
    <property type="entry name" value="Papain-like_cys_pep_sf"/>
</dbReference>
<evidence type="ECO:0000313" key="3">
    <source>
        <dbReference type="EMBL" id="CAH2046608.1"/>
    </source>
</evidence>
<dbReference type="Gene3D" id="1.10.287.2250">
    <property type="match status" value="1"/>
</dbReference>
<feature type="chain" id="PRO_5045785021" description="Cathepsin propeptide inhibitor domain-containing protein" evidence="1">
    <location>
        <begin position="16"/>
        <end position="102"/>
    </location>
</feature>
<evidence type="ECO:0000313" key="4">
    <source>
        <dbReference type="Proteomes" id="UP000837857"/>
    </source>
</evidence>
<feature type="domain" description="Cathepsin propeptide inhibitor" evidence="2">
    <location>
        <begin position="30"/>
        <end position="84"/>
    </location>
</feature>
<organism evidence="3 4">
    <name type="scientific">Iphiclides podalirius</name>
    <name type="common">scarce swallowtail</name>
    <dbReference type="NCBI Taxonomy" id="110791"/>
    <lineage>
        <taxon>Eukaryota</taxon>
        <taxon>Metazoa</taxon>
        <taxon>Ecdysozoa</taxon>
        <taxon>Arthropoda</taxon>
        <taxon>Hexapoda</taxon>
        <taxon>Insecta</taxon>
        <taxon>Pterygota</taxon>
        <taxon>Neoptera</taxon>
        <taxon>Endopterygota</taxon>
        <taxon>Lepidoptera</taxon>
        <taxon>Glossata</taxon>
        <taxon>Ditrysia</taxon>
        <taxon>Papilionoidea</taxon>
        <taxon>Papilionidae</taxon>
        <taxon>Papilioninae</taxon>
        <taxon>Iphiclides</taxon>
    </lineage>
</organism>
<sequence>MLLVILAVIAYSVAANEKPWYDLKDAERLFQKFQYDYNRHYEDSEDEEKHFEVFVVNLLKINYLNSNWAVYDINQFADHTIGDTNYLLGYLADKYKMQLTSS</sequence>
<keyword evidence="1" id="KW-0732">Signal</keyword>
<evidence type="ECO:0000259" key="2">
    <source>
        <dbReference type="SMART" id="SM00848"/>
    </source>
</evidence>
<dbReference type="EMBL" id="OW152829">
    <property type="protein sequence ID" value="CAH2046608.1"/>
    <property type="molecule type" value="Genomic_DNA"/>
</dbReference>
<feature type="signal peptide" evidence="1">
    <location>
        <begin position="1"/>
        <end position="15"/>
    </location>
</feature>
<dbReference type="Pfam" id="PF08246">
    <property type="entry name" value="Inhibitor_I29"/>
    <property type="match status" value="1"/>
</dbReference>
<name>A0ABN8I1K0_9NEOP</name>
<feature type="non-terminal residue" evidence="3">
    <location>
        <position position="102"/>
    </location>
</feature>
<dbReference type="SUPFAM" id="SSF54001">
    <property type="entry name" value="Cysteine proteinases"/>
    <property type="match status" value="1"/>
</dbReference>
<dbReference type="InterPro" id="IPR013201">
    <property type="entry name" value="Prot_inhib_I29"/>
</dbReference>
<keyword evidence="4" id="KW-1185">Reference proteome</keyword>
<evidence type="ECO:0000256" key="1">
    <source>
        <dbReference type="SAM" id="SignalP"/>
    </source>
</evidence>
<protein>
    <recommendedName>
        <fullName evidence="2">Cathepsin propeptide inhibitor domain-containing protein</fullName>
    </recommendedName>
</protein>
<dbReference type="SMART" id="SM00848">
    <property type="entry name" value="Inhibitor_I29"/>
    <property type="match status" value="1"/>
</dbReference>
<dbReference type="Proteomes" id="UP000837857">
    <property type="component" value="Chromosome 17"/>
</dbReference>
<accession>A0ABN8I1K0</accession>
<reference evidence="3" key="1">
    <citation type="submission" date="2022-03" db="EMBL/GenBank/DDBJ databases">
        <authorList>
            <person name="Martin H S."/>
        </authorList>
    </citation>
    <scope>NUCLEOTIDE SEQUENCE</scope>
</reference>
<gene>
    <name evidence="3" type="ORF">IPOD504_LOCUS5412</name>
</gene>
<proteinExistence type="predicted"/>